<dbReference type="Proteomes" id="UP000198897">
    <property type="component" value="Unassembled WGS sequence"/>
</dbReference>
<reference evidence="5" key="1">
    <citation type="submission" date="2016-10" db="EMBL/GenBank/DDBJ databases">
        <authorList>
            <person name="Varghese N."/>
            <person name="Submissions S."/>
        </authorList>
    </citation>
    <scope>NUCLEOTIDE SEQUENCE [LARGE SCALE GENOMIC DNA]</scope>
    <source>
        <strain evidence="5">FP5</strain>
    </source>
</reference>
<feature type="domain" description="SLH" evidence="3">
    <location>
        <begin position="89"/>
        <end position="144"/>
    </location>
</feature>
<evidence type="ECO:0000256" key="1">
    <source>
        <dbReference type="ARBA" id="ARBA00022729"/>
    </source>
</evidence>
<organism evidence="4 5">
    <name type="scientific">Halobacillus alkaliphilus</name>
    <dbReference type="NCBI Taxonomy" id="396056"/>
    <lineage>
        <taxon>Bacteria</taxon>
        <taxon>Bacillati</taxon>
        <taxon>Bacillota</taxon>
        <taxon>Bacilli</taxon>
        <taxon>Bacillales</taxon>
        <taxon>Bacillaceae</taxon>
        <taxon>Halobacillus</taxon>
    </lineage>
</organism>
<dbReference type="CDD" id="cd07731">
    <property type="entry name" value="ComA-like_MBL-fold"/>
    <property type="match status" value="1"/>
</dbReference>
<gene>
    <name evidence="4" type="ORF">SAMN05216353_102214</name>
</gene>
<dbReference type="PANTHER" id="PTHR30619:SF7">
    <property type="entry name" value="BETA-LACTAMASE DOMAIN PROTEIN"/>
    <property type="match status" value="1"/>
</dbReference>
<dbReference type="SUPFAM" id="SSF56281">
    <property type="entry name" value="Metallo-hydrolase/oxidoreductase"/>
    <property type="match status" value="1"/>
</dbReference>
<dbReference type="InterPro" id="IPR052159">
    <property type="entry name" value="Competence_DNA_uptake"/>
</dbReference>
<proteinExistence type="predicted"/>
<dbReference type="Gene3D" id="1.10.150.320">
    <property type="entry name" value="Photosystem II 12 kDa extrinsic protein"/>
    <property type="match status" value="1"/>
</dbReference>
<dbReference type="EMBL" id="FOOG01000002">
    <property type="protein sequence ID" value="SFF58929.1"/>
    <property type="molecule type" value="Genomic_DNA"/>
</dbReference>
<feature type="domain" description="SLH" evidence="3">
    <location>
        <begin position="145"/>
        <end position="208"/>
    </location>
</feature>
<dbReference type="SMART" id="SM00849">
    <property type="entry name" value="Lactamase_B"/>
    <property type="match status" value="1"/>
</dbReference>
<dbReference type="AlphaFoldDB" id="A0A1I2JXL8"/>
<dbReference type="Pfam" id="PF00395">
    <property type="entry name" value="SLH"/>
    <property type="match status" value="3"/>
</dbReference>
<accession>A0A1I2JXL8</accession>
<keyword evidence="1 2" id="KW-0732">Signal</keyword>
<dbReference type="RefSeq" id="WP_089749825.1">
    <property type="nucleotide sequence ID" value="NZ_FOOG01000002.1"/>
</dbReference>
<dbReference type="InterPro" id="IPR001119">
    <property type="entry name" value="SLH_dom"/>
</dbReference>
<dbReference type="InterPro" id="IPR036866">
    <property type="entry name" value="RibonucZ/Hydroxyglut_hydro"/>
</dbReference>
<dbReference type="OrthoDB" id="9761531at2"/>
<feature type="signal peptide" evidence="2">
    <location>
        <begin position="1"/>
        <end position="24"/>
    </location>
</feature>
<dbReference type="InterPro" id="IPR010994">
    <property type="entry name" value="RuvA_2-like"/>
</dbReference>
<evidence type="ECO:0000313" key="4">
    <source>
        <dbReference type="EMBL" id="SFF58929.1"/>
    </source>
</evidence>
<keyword evidence="5" id="KW-1185">Reference proteome</keyword>
<dbReference type="InterPro" id="IPR035681">
    <property type="entry name" value="ComA-like_MBL"/>
</dbReference>
<dbReference type="PANTHER" id="PTHR30619">
    <property type="entry name" value="DNA INTERNALIZATION/COMPETENCE PROTEIN COMEC/REC2"/>
    <property type="match status" value="1"/>
</dbReference>
<dbReference type="InterPro" id="IPR001279">
    <property type="entry name" value="Metallo-B-lactamas"/>
</dbReference>
<sequence length="538" mass="58974">MRNWIAFLAAFLLVTALTTQPAQAEDAFRDLDQTPWAKEEITYLSNEGIINGYGNGYFGPRDPITRAQAAMMLVNDLYPNAEAQEDPGFHDLSRDSIYYNAIAVAAQKGLVSGYPDGTYKPDANIKRDEAAFLIDRAYDVKRNYGESVFFSDVGDYWSTGAIKDLASQGIINGYTDGTFRPTQSINRAEFSVVLSYTVNKSLRPLDDMTAHFINVGQGDSTLLETPSGQTILIDGGRKSAGQEVVDYLASAGINTIDLMVATHPDADHIGGLIDVLETMDVKQVLDSGKYHTTDTYMEYLDLIDKKDIPFDTAVEGEVLSYEDMSMKVMNSEESSSDNNESSIVLKVTHGEVDFLLTGDATIDNEEEMLPAYNLEAEILKVGHHGASTSTSIEFIDEVQPEVGILSYGENSYGHPDSEVVNRLWQADVKLYSTCDEGDITITSTGNSYDVNASIFDGSDPCIAEQDDGNNDGESPGLINVNTASYEELQEVNGIGTTIAGNIIEYRETYGAFQTYEELLNVSYIGEATLEEIKPQITL</sequence>
<evidence type="ECO:0000256" key="2">
    <source>
        <dbReference type="SAM" id="SignalP"/>
    </source>
</evidence>
<feature type="chain" id="PRO_5011652689" evidence="2">
    <location>
        <begin position="25"/>
        <end position="538"/>
    </location>
</feature>
<dbReference type="PROSITE" id="PS51272">
    <property type="entry name" value="SLH"/>
    <property type="match status" value="3"/>
</dbReference>
<dbReference type="Pfam" id="PF12836">
    <property type="entry name" value="HHH_3"/>
    <property type="match status" value="1"/>
</dbReference>
<evidence type="ECO:0000313" key="5">
    <source>
        <dbReference type="Proteomes" id="UP000198897"/>
    </source>
</evidence>
<dbReference type="Pfam" id="PF00753">
    <property type="entry name" value="Lactamase_B"/>
    <property type="match status" value="1"/>
</dbReference>
<dbReference type="NCBIfam" id="TIGR00426">
    <property type="entry name" value="competence protein ComEA helix-hairpin-helix repeat region"/>
    <property type="match status" value="1"/>
</dbReference>
<dbReference type="InterPro" id="IPR004509">
    <property type="entry name" value="Competence_ComEA_HhH"/>
</dbReference>
<dbReference type="Gene3D" id="3.60.15.10">
    <property type="entry name" value="Ribonuclease Z/Hydroxyacylglutathione hydrolase-like"/>
    <property type="match status" value="1"/>
</dbReference>
<protein>
    <submittedName>
        <fullName evidence="4">ComEA protein</fullName>
    </submittedName>
</protein>
<name>A0A1I2JXL8_9BACI</name>
<feature type="domain" description="SLH" evidence="3">
    <location>
        <begin position="24"/>
        <end position="87"/>
    </location>
</feature>
<evidence type="ECO:0000259" key="3">
    <source>
        <dbReference type="PROSITE" id="PS51272"/>
    </source>
</evidence>
<dbReference type="SUPFAM" id="SSF47781">
    <property type="entry name" value="RuvA domain 2-like"/>
    <property type="match status" value="1"/>
</dbReference>